<feature type="compositionally biased region" description="Low complexity" evidence="2">
    <location>
        <begin position="541"/>
        <end position="553"/>
    </location>
</feature>
<sequence>MPSVISHWMVAKVMAGVLDVDALDDKLGYPLMIISKDGYLTHLVPRGLVLLPVVVESDIGDCDNTRDGGKITGGGIGSYEHYKGIGAEVELLEPRIIREQRIATYKGYRGGGVGCLGVSARNKQQGGYVAKFRTKKCIEGIYHRKNVDFVYLLWEDVVYQVEHKDAKKSNEMYYPRFTKVIIHYFMTKDPSIPKRNKENWHYVRDDQMFTMIKLVSRHQNTKQFGVMFPVELTNEDIRNFEAYKEYYAIPSGATPPKTKASFRKTKNSSKTIITPLTAVDEVSYKKSLRQTHISQASRFGANEGTVDFVVVDFEPDPRVPLILGRCFLKTGRALIDVHKGELTLRIGNEAITYNLDQTSRYSANYDQMTANKIDVTDEACEEYFQEVLGFSDVTASGSPTPSDDPIVELKDLPPHLEYAFLEGDNKLPVIIAKELGDKEKAALIKVLKSQKRAITWKLSDIQGVKRRRVNGQDDDDDQDDKDQDNNNDDQDADNDGNGFVHPKLSIHEEESKDEECFDPIVQTSENLDDEDVHTTQEFEDTPVTLTSTATTLPPLTIPTISQEPQAPTPPTTALSTFLQDLPNFGSLFVFEHRLKTLEANFSEFMQTNQFAGAVSSILKIVERYMDQRINKAIKVVVQIQFDRLRDEAQAENEDFLNNLDENIQKITKEQVKEQVKIILDTYGDIVTLKRRHDDADKDEETLVGSDHGSKRQREGKEPESTSPPKEPSTKTTGKSTQGSKSHQRNASESAPAEEPMQTTHDIEEPSHQEFETSVANGQPITEASQHPECDLAKQADSRSSFNELMDTPVDFSAFLMNRLRVDTLTPELLAVNRESARDVYSKRRIITFIELQIIEWKVDKSHGRRTLCFQRLSKNVPKKHHHPTTCRRSSTRCQKWDTYHFDLKRKEAYTAYSNPRGFIYQNKDKHNRLMQIDELHKFSDGMLNDVELLWMIV</sequence>
<gene>
    <name evidence="3" type="ORF">Tci_053256</name>
</gene>
<feature type="region of interest" description="Disordered" evidence="2">
    <location>
        <begin position="696"/>
        <end position="772"/>
    </location>
</feature>
<organism evidence="3">
    <name type="scientific">Tanacetum cinerariifolium</name>
    <name type="common">Dalmatian daisy</name>
    <name type="synonym">Chrysanthemum cinerariifolium</name>
    <dbReference type="NCBI Taxonomy" id="118510"/>
    <lineage>
        <taxon>Eukaryota</taxon>
        <taxon>Viridiplantae</taxon>
        <taxon>Streptophyta</taxon>
        <taxon>Embryophyta</taxon>
        <taxon>Tracheophyta</taxon>
        <taxon>Spermatophyta</taxon>
        <taxon>Magnoliopsida</taxon>
        <taxon>eudicotyledons</taxon>
        <taxon>Gunneridae</taxon>
        <taxon>Pentapetalae</taxon>
        <taxon>asterids</taxon>
        <taxon>campanulids</taxon>
        <taxon>Asterales</taxon>
        <taxon>Asteraceae</taxon>
        <taxon>Asteroideae</taxon>
        <taxon>Anthemideae</taxon>
        <taxon>Anthemidinae</taxon>
        <taxon>Tanacetum</taxon>
    </lineage>
</organism>
<name>A0A6L2N536_TANCI</name>
<protein>
    <submittedName>
        <fullName evidence="3">Reverse transcriptase domain-containing protein</fullName>
    </submittedName>
</protein>
<feature type="coiled-coil region" evidence="1">
    <location>
        <begin position="645"/>
        <end position="676"/>
    </location>
</feature>
<dbReference type="Gene3D" id="2.40.70.10">
    <property type="entry name" value="Acid Proteases"/>
    <property type="match status" value="1"/>
</dbReference>
<accession>A0A6L2N536</accession>
<keyword evidence="3" id="KW-0695">RNA-directed DNA polymerase</keyword>
<feature type="compositionally biased region" description="Basic and acidic residues" evidence="2">
    <location>
        <begin position="707"/>
        <end position="719"/>
    </location>
</feature>
<feature type="compositionally biased region" description="Basic and acidic residues" evidence="2">
    <location>
        <begin position="760"/>
        <end position="770"/>
    </location>
</feature>
<keyword evidence="1" id="KW-0175">Coiled coil</keyword>
<comment type="caution">
    <text evidence="3">The sequence shown here is derived from an EMBL/GenBank/DDBJ whole genome shotgun (WGS) entry which is preliminary data.</text>
</comment>
<dbReference type="EMBL" id="BKCJ010008247">
    <property type="protein sequence ID" value="GEU81278.1"/>
    <property type="molecule type" value="Genomic_DNA"/>
</dbReference>
<dbReference type="AlphaFoldDB" id="A0A6L2N536"/>
<evidence type="ECO:0000256" key="1">
    <source>
        <dbReference type="SAM" id="Coils"/>
    </source>
</evidence>
<feature type="compositionally biased region" description="Low complexity" evidence="2">
    <location>
        <begin position="729"/>
        <end position="740"/>
    </location>
</feature>
<proteinExistence type="predicted"/>
<feature type="region of interest" description="Disordered" evidence="2">
    <location>
        <begin position="467"/>
        <end position="501"/>
    </location>
</feature>
<evidence type="ECO:0000256" key="2">
    <source>
        <dbReference type="SAM" id="MobiDB-lite"/>
    </source>
</evidence>
<dbReference type="GO" id="GO:0003964">
    <property type="term" value="F:RNA-directed DNA polymerase activity"/>
    <property type="evidence" value="ECO:0007669"/>
    <property type="project" value="UniProtKB-KW"/>
</dbReference>
<reference evidence="3" key="1">
    <citation type="journal article" date="2019" name="Sci. Rep.">
        <title>Draft genome of Tanacetum cinerariifolium, the natural source of mosquito coil.</title>
        <authorList>
            <person name="Yamashiro T."/>
            <person name="Shiraishi A."/>
            <person name="Satake H."/>
            <person name="Nakayama K."/>
        </authorList>
    </citation>
    <scope>NUCLEOTIDE SEQUENCE</scope>
</reference>
<dbReference type="PANTHER" id="PTHR33067:SF9">
    <property type="entry name" value="RNA-DIRECTED DNA POLYMERASE"/>
    <property type="match status" value="1"/>
</dbReference>
<dbReference type="PANTHER" id="PTHR33067">
    <property type="entry name" value="RNA-DIRECTED DNA POLYMERASE-RELATED"/>
    <property type="match status" value="1"/>
</dbReference>
<keyword evidence="3" id="KW-0548">Nucleotidyltransferase</keyword>
<evidence type="ECO:0000313" key="3">
    <source>
        <dbReference type="EMBL" id="GEU81278.1"/>
    </source>
</evidence>
<feature type="region of interest" description="Disordered" evidence="2">
    <location>
        <begin position="525"/>
        <end position="553"/>
    </location>
</feature>
<keyword evidence="3" id="KW-0808">Transferase</keyword>
<dbReference type="InterPro" id="IPR021109">
    <property type="entry name" value="Peptidase_aspartic_dom_sf"/>
</dbReference>
<feature type="compositionally biased region" description="Acidic residues" evidence="2">
    <location>
        <begin position="472"/>
        <end position="494"/>
    </location>
</feature>